<dbReference type="AlphaFoldDB" id="A0A1I1X278"/>
<protein>
    <submittedName>
        <fullName evidence="2">Squalene-associated FAD-dependent desaturase</fullName>
    </submittedName>
</protein>
<feature type="domain" description="Amine oxidase" evidence="1">
    <location>
        <begin position="9"/>
        <end position="440"/>
    </location>
</feature>
<proteinExistence type="predicted"/>
<accession>A0A1I1X278</accession>
<sequence length="448" mass="46744">MAVIGAGWAGLAAAIAAAQAGHAVSVYESARMLGGRGRAMPPGGEPAAAQAPHRLDNGQHILIGAYAECLRLMHWVGVDPDEALLRMPLALVFPDGSGLRFPDVPPPWDALWGIASARGWSVSERAALLGRAARWRLSGFRCAPQATVAQLCEGLPARLMREFIDPLCVSALNTPCDVASGTVFLRVLRDSLFSGRGGSHLLLPRRDLGALWPEAAADWLRGRGHPVQTGRRIQRLERSQSGAGGPWKVDGEAFDAVVLAASSTEASRLVEGAAQALPPAEAAPLRAWAATAGALPFTAIATVYARLPAGQPGPATPWPSPMVALRNGPGAPAQFVFDRGRLGASPGLLAFVVSAFEGERAALEQAVVGQAARQLGLAGLQIVQTVVEKRATFACLPALQRPRRAIAPGLQACGDYVEGPYPATLEGAVLSGTAAGQQVLDQTRSMPL</sequence>
<dbReference type="PANTHER" id="PTHR42923:SF47">
    <property type="entry name" value="BLR3003 PROTEIN"/>
    <property type="match status" value="1"/>
</dbReference>
<dbReference type="RefSeq" id="WP_092954494.1">
    <property type="nucleotide sequence ID" value="NZ_FOMQ01000011.1"/>
</dbReference>
<reference evidence="3" key="1">
    <citation type="submission" date="2016-10" db="EMBL/GenBank/DDBJ databases">
        <authorList>
            <person name="Varghese N."/>
            <person name="Submissions S."/>
        </authorList>
    </citation>
    <scope>NUCLEOTIDE SEQUENCE [LARGE SCALE GENOMIC DNA]</scope>
    <source>
        <strain evidence="3">DSM 7481</strain>
    </source>
</reference>
<dbReference type="GO" id="GO:0016491">
    <property type="term" value="F:oxidoreductase activity"/>
    <property type="evidence" value="ECO:0007669"/>
    <property type="project" value="InterPro"/>
</dbReference>
<organism evidence="2 3">
    <name type="scientific">Paracidovorax konjaci</name>
    <dbReference type="NCBI Taxonomy" id="32040"/>
    <lineage>
        <taxon>Bacteria</taxon>
        <taxon>Pseudomonadati</taxon>
        <taxon>Pseudomonadota</taxon>
        <taxon>Betaproteobacteria</taxon>
        <taxon>Burkholderiales</taxon>
        <taxon>Comamonadaceae</taxon>
        <taxon>Paracidovorax</taxon>
    </lineage>
</organism>
<dbReference type="Proteomes" id="UP000199517">
    <property type="component" value="Unassembled WGS sequence"/>
</dbReference>
<dbReference type="Pfam" id="PF01593">
    <property type="entry name" value="Amino_oxidase"/>
    <property type="match status" value="1"/>
</dbReference>
<evidence type="ECO:0000259" key="1">
    <source>
        <dbReference type="Pfam" id="PF01593"/>
    </source>
</evidence>
<dbReference type="InterPro" id="IPR036188">
    <property type="entry name" value="FAD/NAD-bd_sf"/>
</dbReference>
<dbReference type="SUPFAM" id="SSF51905">
    <property type="entry name" value="FAD/NAD(P)-binding domain"/>
    <property type="match status" value="1"/>
</dbReference>
<dbReference type="PANTHER" id="PTHR42923">
    <property type="entry name" value="PROTOPORPHYRINOGEN OXIDASE"/>
    <property type="match status" value="1"/>
</dbReference>
<dbReference type="Gene3D" id="3.50.50.60">
    <property type="entry name" value="FAD/NAD(P)-binding domain"/>
    <property type="match status" value="1"/>
</dbReference>
<dbReference type="EMBL" id="FOMQ01000011">
    <property type="protein sequence ID" value="SFE00718.1"/>
    <property type="molecule type" value="Genomic_DNA"/>
</dbReference>
<dbReference type="OrthoDB" id="7849608at2"/>
<keyword evidence="3" id="KW-1185">Reference proteome</keyword>
<evidence type="ECO:0000313" key="2">
    <source>
        <dbReference type="EMBL" id="SFE00718.1"/>
    </source>
</evidence>
<evidence type="ECO:0000313" key="3">
    <source>
        <dbReference type="Proteomes" id="UP000199517"/>
    </source>
</evidence>
<gene>
    <name evidence="2" type="ORF">SAMN04489710_111127</name>
</gene>
<name>A0A1I1X278_9BURK</name>
<dbReference type="STRING" id="32040.SAMN04489710_111127"/>
<dbReference type="NCBIfam" id="TIGR03467">
    <property type="entry name" value="HpnE"/>
    <property type="match status" value="1"/>
</dbReference>
<dbReference type="InterPro" id="IPR050464">
    <property type="entry name" value="Zeta_carotene_desat/Oxidored"/>
</dbReference>
<dbReference type="InterPro" id="IPR017830">
    <property type="entry name" value="SQase_HpnE"/>
</dbReference>
<dbReference type="InterPro" id="IPR002937">
    <property type="entry name" value="Amino_oxidase"/>
</dbReference>